<dbReference type="RefSeq" id="WP_353550089.1">
    <property type="nucleotide sequence ID" value="NZ_AP029612.1"/>
</dbReference>
<sequence length="399" mass="45452">MLVIGLIREGKIPADNRVALTPGQCKWLQKNIPDLKIRVQQSPNRCFTDQEYIDAGIEVTEDLSDCSILLGIKEVPVNMLIPNKTYLFFSHTKKKQPYNQALLHAMMDQNITLVDYECLEHTDGQRIIGFGFFAGIVGAHNGILCYGNRTGAYHLNRVVEVKDYRELIHTYFGLKLPNIKIAVTGSGRVAHGILEIMNLMDVQEVEPDEYLNRSFTYPVYVHLKGSDLYRHKINRTYQRDHFHHHPEEYECIFKQYCADTDILMNGIYWDHHIPRLFEMDDLRAADFRIQTIADITDDKGGSVPCNLGDGSIEDPVYGVDRSSFEKTAPYLSNSIDVMAVGNLPNELPRDASKYFGEQLIKYVLEDIRKGGSETIDRATILAKGKLTAHFDYLADYAAH</sequence>
<dbReference type="AlphaFoldDB" id="A0AAT9GGM1"/>
<keyword evidence="1" id="KW-0560">Oxidoreductase</keyword>
<reference evidence="5" key="1">
    <citation type="submission" date="2024-02" db="EMBL/GenBank/DDBJ databases">
        <title>Sediminibacterium planktonica sp. nov. and Sediminibacterium longus sp. nov., isolated from surface lake and river water.</title>
        <authorList>
            <person name="Watanabe K."/>
            <person name="Takemine S."/>
            <person name="Ishii Y."/>
            <person name="Ogata Y."/>
            <person name="Shindo C."/>
            <person name="Suda W."/>
        </authorList>
    </citation>
    <scope>NUCLEOTIDE SEQUENCE</scope>
    <source>
        <strain evidence="5">KACHI17</strain>
    </source>
</reference>
<dbReference type="InterPro" id="IPR007886">
    <property type="entry name" value="AlaDH/PNT_N"/>
</dbReference>
<protein>
    <submittedName>
        <fullName evidence="5">NAD(P)-dependent oxidoreductase</fullName>
    </submittedName>
</protein>
<evidence type="ECO:0000256" key="3">
    <source>
        <dbReference type="PIRSR" id="PIRSR018250-3"/>
    </source>
</evidence>
<name>A0AAT9GGM1_9BACT</name>
<evidence type="ECO:0000259" key="4">
    <source>
        <dbReference type="SMART" id="SM01003"/>
    </source>
</evidence>
<dbReference type="EMBL" id="AP029612">
    <property type="protein sequence ID" value="BFG69786.1"/>
    <property type="molecule type" value="Genomic_DNA"/>
</dbReference>
<dbReference type="GO" id="GO:0009085">
    <property type="term" value="P:lysine biosynthetic process"/>
    <property type="evidence" value="ECO:0007669"/>
    <property type="project" value="InterPro"/>
</dbReference>
<evidence type="ECO:0000313" key="5">
    <source>
        <dbReference type="EMBL" id="BFG69786.1"/>
    </source>
</evidence>
<dbReference type="PIRSF" id="PIRSF018250">
    <property type="entry name" value="Saccharopine_DH_Lys"/>
    <property type="match status" value="1"/>
</dbReference>
<organism evidence="5">
    <name type="scientific">Sediminibacterium sp. KACHI17</name>
    <dbReference type="NCBI Taxonomy" id="1751071"/>
    <lineage>
        <taxon>Bacteria</taxon>
        <taxon>Pseudomonadati</taxon>
        <taxon>Bacteroidota</taxon>
        <taxon>Chitinophagia</taxon>
        <taxon>Chitinophagales</taxon>
        <taxon>Chitinophagaceae</taxon>
        <taxon>Sediminibacterium</taxon>
    </lineage>
</organism>
<dbReference type="PANTHER" id="PTHR11133:SF22">
    <property type="entry name" value="ALPHA-AMINOADIPIC SEMIALDEHYDE SYNTHASE, MITOCHONDRIAL"/>
    <property type="match status" value="1"/>
</dbReference>
<feature type="binding site" evidence="3">
    <location>
        <position position="268"/>
    </location>
    <ligand>
        <name>NAD(+)</name>
        <dbReference type="ChEBI" id="CHEBI:57540"/>
    </ligand>
</feature>
<dbReference type="InterPro" id="IPR051168">
    <property type="entry name" value="AASS"/>
</dbReference>
<dbReference type="SMART" id="SM01003">
    <property type="entry name" value="AlaDh_PNT_N"/>
    <property type="match status" value="1"/>
</dbReference>
<dbReference type="SUPFAM" id="SSF52283">
    <property type="entry name" value="Formate/glycerate dehydrogenase catalytic domain-like"/>
    <property type="match status" value="1"/>
</dbReference>
<proteinExistence type="predicted"/>
<dbReference type="InterPro" id="IPR027281">
    <property type="entry name" value="Lys1"/>
</dbReference>
<dbReference type="GO" id="GO:0004754">
    <property type="term" value="F:saccharopine dehydrogenase (NAD+, L-lysine-forming) activity"/>
    <property type="evidence" value="ECO:0007669"/>
    <property type="project" value="InterPro"/>
</dbReference>
<feature type="binding site" evidence="3">
    <location>
        <position position="236"/>
    </location>
    <ligand>
        <name>NAD(+)</name>
        <dbReference type="ChEBI" id="CHEBI:57540"/>
    </ligand>
</feature>
<dbReference type="PANTHER" id="PTHR11133">
    <property type="entry name" value="SACCHAROPINE DEHYDROGENASE"/>
    <property type="match status" value="1"/>
</dbReference>
<accession>A0AAT9GGM1</accession>
<feature type="active site" description="Proton donor" evidence="2">
    <location>
        <position position="91"/>
    </location>
</feature>
<dbReference type="Pfam" id="PF05222">
    <property type="entry name" value="AlaDh_PNT_N"/>
    <property type="match status" value="1"/>
</dbReference>
<evidence type="ECO:0000256" key="1">
    <source>
        <dbReference type="ARBA" id="ARBA00023002"/>
    </source>
</evidence>
<evidence type="ECO:0000256" key="2">
    <source>
        <dbReference type="PIRSR" id="PIRSR018250-1"/>
    </source>
</evidence>
<gene>
    <name evidence="5" type="ORF">KACHI17_06670</name>
</gene>
<feature type="active site" description="Proton acceptor" evidence="2">
    <location>
        <position position="73"/>
    </location>
</feature>
<feature type="domain" description="Alanine dehydrogenase/pyridine nucleotide transhydrogenase N-terminal" evidence="4">
    <location>
        <begin position="5"/>
        <end position="137"/>
    </location>
</feature>
<keyword evidence="3" id="KW-0520">NAD</keyword>
<dbReference type="CDD" id="cd05199">
    <property type="entry name" value="SDH_like"/>
    <property type="match status" value="1"/>
</dbReference>
<dbReference type="Gene3D" id="3.40.50.720">
    <property type="entry name" value="NAD(P)-binding Rossmann-like Domain"/>
    <property type="match status" value="2"/>
</dbReference>